<protein>
    <recommendedName>
        <fullName evidence="2">CHAT domain-containing protein</fullName>
    </recommendedName>
</protein>
<proteinExistence type="predicted"/>
<feature type="region of interest" description="Disordered" evidence="1">
    <location>
        <begin position="1015"/>
        <end position="1044"/>
    </location>
</feature>
<dbReference type="GeneID" id="34581433"/>
<evidence type="ECO:0000256" key="1">
    <source>
        <dbReference type="SAM" id="MobiDB-lite"/>
    </source>
</evidence>
<keyword evidence="4" id="KW-1185">Reference proteome</keyword>
<dbReference type="Proteomes" id="UP000177622">
    <property type="component" value="Unassembled WGS sequence"/>
</dbReference>
<comment type="caution">
    <text evidence="3">The sequence shown here is derived from an EMBL/GenBank/DDBJ whole genome shotgun (WGS) entry which is preliminary data.</text>
</comment>
<name>A0A1F5L433_PENAI</name>
<accession>A0A1F5L433</accession>
<dbReference type="SUPFAM" id="SSF48452">
    <property type="entry name" value="TPR-like"/>
    <property type="match status" value="1"/>
</dbReference>
<reference evidence="3 4" key="1">
    <citation type="journal article" date="2016" name="Sci. Rep.">
        <title>Penicillium arizonense, a new, genome sequenced fungal species, reveals a high chemical diversity in secreted metabolites.</title>
        <authorList>
            <person name="Grijseels S."/>
            <person name="Nielsen J.C."/>
            <person name="Randelovic M."/>
            <person name="Nielsen J."/>
            <person name="Nielsen K.F."/>
            <person name="Workman M."/>
            <person name="Frisvad J.C."/>
        </authorList>
    </citation>
    <scope>NUCLEOTIDE SEQUENCE [LARGE SCALE GENOMIC DNA]</scope>
    <source>
        <strain evidence="3 4">CBS 141311</strain>
    </source>
</reference>
<feature type="domain" description="CHAT" evidence="2">
    <location>
        <begin position="942"/>
        <end position="1288"/>
    </location>
</feature>
<dbReference type="Pfam" id="PF12770">
    <property type="entry name" value="CHAT"/>
    <property type="match status" value="1"/>
</dbReference>
<sequence length="1289" mass="144878">MEYNFEWQRPEFDWTEPAQSVFRRIPNGLLSIGSLGSEKEILGLISVYQHLLCDDDYELSIYLYCALGIRFKWVACLERAQLIAADWLMITEVEHPDYHHRLELSQLTSFVANDRRQAQAEEPFLDERFDEADRLQEEAKALVELFHRNHDVPVLRDAVDMLIDACEYGNRRHPLLRLILQDLDRASSEYFEYTGEHPGLDTIINVLRASGQQFPKDNLDRAWYLNTLGMAHADRYRILNRPEDIDEAIRLTQLAVDHRPLHVQHKKMVINLVTQRHLRYKSLGRPEDLEYAVTIVRAAVLDCLQDDSARKQLLTAASIVLLEDFRRTSKQEQLLDAITCSEEAIDATENEDPELSYLEHDFSFLLLEKYHAYNDPDDLDRAIDMMNDSILRARNDDPFKPIAKYGLASLLHIRSERNGNDADLTLATRLGEEALYLLEDDNYRRSHCLGMLASCHGTIWRRRGDPFLLGLAIELATECVETIKTKDWTRASALNTLGWWLGQRFESLGAMDDLDKAIEVSEKAVSLGKVSSGHSNNTALFFNLGNLLVKRWRRTKEEIDLDRAIDLAEEGLKEIPATHSERPSCLARQCDWLFLRADYRQSKVDKDNAAKIAAEALLTTPKDAPEKAYLLSVLTRQATSGASPEAINDAIWLGEEALEDTPTGHPERAIRLQNLGIFHEIHHRREFNADHLEKALSYYTQSWQCKNGHVVIRLQSSVKRAKMLADLGRWHEADDVLDEAVKTIPNTSSRALSNTDKQHILAELSGLACIAAAVPLAAGLSAYKALSQLELARGVIASHLMDMRTNLSLVKAQSPALAAKFERLKAELDIALPSVSGFAGSESMYNSRVSKRAKAEEEFKHVVSEIQGLEGLSNFLAPPSEGELQQAAGKGPIVVINISTYRCDAFLIVQKKPVQVVPLEITESDVLRMSKKLGTIQRSMTEVLEWLWEKIANPILTELGFTAPPVNDDWPCIWWIPTGPLANFPLHAAGIHTVGSRDTVLDRAISSYTSSIKSLRHGRENQAMSSRTSNAETSPSSESEAKNPKLSAILVAMEKTPKGPGLRLRSLRFARQEVKILRDLCPSMDLHPLEPERRRESVLSSIKTCRVFHFAGHGVSDPTEPAQGSLLLEDWVQSRLTVAHFRDFHLDSGGSPPFLAYLSACSTGSTAGKLVDESINLVSACHLAGFSHVIGTLWKVSDKLCVEVARRVYERCRDEGLVDEAVSRGLHFALRELRDIAVRDQYHGRRDKESGSESGSEISGSLDIDGRDIGGLQNSSNHFFWVPYVHFGG</sequence>
<evidence type="ECO:0000259" key="2">
    <source>
        <dbReference type="Pfam" id="PF12770"/>
    </source>
</evidence>
<dbReference type="STRING" id="1835702.A0A1F5L433"/>
<evidence type="ECO:0000313" key="4">
    <source>
        <dbReference type="Proteomes" id="UP000177622"/>
    </source>
</evidence>
<gene>
    <name evidence="3" type="ORF">PENARI_c034G03542</name>
</gene>
<dbReference type="RefSeq" id="XP_022483432.1">
    <property type="nucleotide sequence ID" value="XM_022636699.1"/>
</dbReference>
<feature type="compositionally biased region" description="Polar residues" evidence="1">
    <location>
        <begin position="1022"/>
        <end position="1038"/>
    </location>
</feature>
<dbReference type="Gene3D" id="1.25.40.10">
    <property type="entry name" value="Tetratricopeptide repeat domain"/>
    <property type="match status" value="2"/>
</dbReference>
<dbReference type="InterPro" id="IPR024983">
    <property type="entry name" value="CHAT_dom"/>
</dbReference>
<dbReference type="OrthoDB" id="9991317at2759"/>
<dbReference type="InterPro" id="IPR011990">
    <property type="entry name" value="TPR-like_helical_dom_sf"/>
</dbReference>
<evidence type="ECO:0000313" key="3">
    <source>
        <dbReference type="EMBL" id="OGE47975.1"/>
    </source>
</evidence>
<dbReference type="EMBL" id="LXJU01000034">
    <property type="protein sequence ID" value="OGE47975.1"/>
    <property type="molecule type" value="Genomic_DNA"/>
</dbReference>
<organism evidence="3 4">
    <name type="scientific">Penicillium arizonense</name>
    <dbReference type="NCBI Taxonomy" id="1835702"/>
    <lineage>
        <taxon>Eukaryota</taxon>
        <taxon>Fungi</taxon>
        <taxon>Dikarya</taxon>
        <taxon>Ascomycota</taxon>
        <taxon>Pezizomycotina</taxon>
        <taxon>Eurotiomycetes</taxon>
        <taxon>Eurotiomycetidae</taxon>
        <taxon>Eurotiales</taxon>
        <taxon>Aspergillaceae</taxon>
        <taxon>Penicillium</taxon>
    </lineage>
</organism>